<comment type="function">
    <text evidence="7">Catalyzes the transfer of the diacylglyceryl group from phosphatidylglycerol to the sulfhydryl group of the N-terminal cysteine of a prolipoprotein, the first step in the formation of mature lipoproteins.</text>
</comment>
<dbReference type="InterPro" id="IPR001640">
    <property type="entry name" value="Lgt"/>
</dbReference>
<evidence type="ECO:0000256" key="2">
    <source>
        <dbReference type="ARBA" id="ARBA00022475"/>
    </source>
</evidence>
<comment type="subcellular location">
    <subcellularLocation>
        <location evidence="7">Cell membrane</location>
        <topology evidence="7">Multi-pass membrane protein</topology>
    </subcellularLocation>
</comment>
<feature type="transmembrane region" description="Helical" evidence="7">
    <location>
        <begin position="213"/>
        <end position="235"/>
    </location>
</feature>
<dbReference type="GO" id="GO:0042158">
    <property type="term" value="P:lipoprotein biosynthetic process"/>
    <property type="evidence" value="ECO:0007669"/>
    <property type="project" value="UniProtKB-UniRule"/>
</dbReference>
<dbReference type="GO" id="GO:0008961">
    <property type="term" value="F:phosphatidylglycerol-prolipoprotein diacylglyceryl transferase activity"/>
    <property type="evidence" value="ECO:0007669"/>
    <property type="project" value="UniProtKB-UniRule"/>
</dbReference>
<evidence type="ECO:0000313" key="9">
    <source>
        <dbReference type="Proteomes" id="UP000620133"/>
    </source>
</evidence>
<comment type="catalytic activity">
    <reaction evidence="7">
        <text>L-cysteinyl-[prolipoprotein] + a 1,2-diacyl-sn-glycero-3-phospho-(1'-sn-glycerol) = an S-1,2-diacyl-sn-glyceryl-L-cysteinyl-[prolipoprotein] + sn-glycerol 1-phosphate + H(+)</text>
        <dbReference type="Rhea" id="RHEA:56712"/>
        <dbReference type="Rhea" id="RHEA-COMP:14679"/>
        <dbReference type="Rhea" id="RHEA-COMP:14680"/>
        <dbReference type="ChEBI" id="CHEBI:15378"/>
        <dbReference type="ChEBI" id="CHEBI:29950"/>
        <dbReference type="ChEBI" id="CHEBI:57685"/>
        <dbReference type="ChEBI" id="CHEBI:64716"/>
        <dbReference type="ChEBI" id="CHEBI:140658"/>
        <dbReference type="EC" id="2.5.1.145"/>
    </reaction>
</comment>
<keyword evidence="3 7" id="KW-0808">Transferase</keyword>
<dbReference type="KEGG" id="manr:MPAN_000570"/>
<evidence type="ECO:0000256" key="5">
    <source>
        <dbReference type="ARBA" id="ARBA00022989"/>
    </source>
</evidence>
<dbReference type="HAMAP" id="MF_01147">
    <property type="entry name" value="Lgt"/>
    <property type="match status" value="1"/>
</dbReference>
<sequence length="319" mass="35888">MIDYLKKNKQGIYLYGGSLLAFILLIILAVSSLNGSPLDSTINQFDNKTALDLGFATIAWYAIFILTGIVIGATLSYFEFKKVGWDTEKLFDGLLFGVPLSIIGARLYYVIFDPNPHYETFMDVINITNGGLAIHGAVITALVFLIFFTKKKKIDFWVMADMIAIGFLVGQIVGRWGNFMNGEAHGPVIESQFILNILPNFIKTNMTTSTGTIIHPTFFYEGLWNFTGLVFLLITRRFKLFKVGDMIGLYLIWYGLGRGLIIEPLRTDPLYIFGLKANIVLSLSLFAGGGVLLLILKRIIFKDQKYYKEMLVTHEDNPI</sequence>
<organism evidence="8 9">
    <name type="scientific">Mariniplasma anaerobium</name>
    <dbReference type="NCBI Taxonomy" id="2735436"/>
    <lineage>
        <taxon>Bacteria</taxon>
        <taxon>Bacillati</taxon>
        <taxon>Mycoplasmatota</taxon>
        <taxon>Mollicutes</taxon>
        <taxon>Acholeplasmatales</taxon>
        <taxon>Acholeplasmataceae</taxon>
        <taxon>Mariniplasma</taxon>
    </lineage>
</organism>
<evidence type="ECO:0000256" key="7">
    <source>
        <dbReference type="HAMAP-Rule" id="MF_01147"/>
    </source>
</evidence>
<feature type="transmembrane region" description="Helical" evidence="7">
    <location>
        <begin position="271"/>
        <end position="296"/>
    </location>
</feature>
<dbReference type="PANTHER" id="PTHR30589:SF0">
    <property type="entry name" value="PHOSPHATIDYLGLYCEROL--PROLIPOPROTEIN DIACYLGLYCERYL TRANSFERASE"/>
    <property type="match status" value="1"/>
</dbReference>
<dbReference type="RefSeq" id="WP_176239040.1">
    <property type="nucleotide sequence ID" value="NZ_AP024412.1"/>
</dbReference>
<dbReference type="PROSITE" id="PS01311">
    <property type="entry name" value="LGT"/>
    <property type="match status" value="1"/>
</dbReference>
<dbReference type="Proteomes" id="UP000620133">
    <property type="component" value="Chromosome"/>
</dbReference>
<feature type="transmembrane region" description="Helical" evidence="7">
    <location>
        <begin position="247"/>
        <end position="265"/>
    </location>
</feature>
<gene>
    <name evidence="7 8" type="primary">lgt</name>
    <name evidence="8" type="ORF">MPAN_000570</name>
</gene>
<keyword evidence="6 7" id="KW-0472">Membrane</keyword>
<feature type="transmembrane region" description="Helical" evidence="7">
    <location>
        <begin position="132"/>
        <end position="149"/>
    </location>
</feature>
<keyword evidence="4 7" id="KW-0812">Transmembrane</keyword>
<evidence type="ECO:0000256" key="1">
    <source>
        <dbReference type="ARBA" id="ARBA00007150"/>
    </source>
</evidence>
<evidence type="ECO:0000256" key="6">
    <source>
        <dbReference type="ARBA" id="ARBA00023136"/>
    </source>
</evidence>
<comment type="pathway">
    <text evidence="7">Protein modification; lipoprotein biosynthesis (diacylglyceryl transfer).</text>
</comment>
<dbReference type="PANTHER" id="PTHR30589">
    <property type="entry name" value="PROLIPOPROTEIN DIACYLGLYCERYL TRANSFERASE"/>
    <property type="match status" value="1"/>
</dbReference>
<feature type="binding site" evidence="7">
    <location>
        <position position="175"/>
    </location>
    <ligand>
        <name>a 1,2-diacyl-sn-glycero-3-phospho-(1'-sn-glycerol)</name>
        <dbReference type="ChEBI" id="CHEBI:64716"/>
    </ligand>
</feature>
<dbReference type="Pfam" id="PF01790">
    <property type="entry name" value="LGT"/>
    <property type="match status" value="1"/>
</dbReference>
<feature type="transmembrane region" description="Helical" evidence="7">
    <location>
        <begin position="156"/>
        <end position="174"/>
    </location>
</feature>
<feature type="transmembrane region" description="Helical" evidence="7">
    <location>
        <begin position="12"/>
        <end position="33"/>
    </location>
</feature>
<dbReference type="NCBIfam" id="TIGR00544">
    <property type="entry name" value="lgt"/>
    <property type="match status" value="1"/>
</dbReference>
<evidence type="ECO:0000313" key="8">
    <source>
        <dbReference type="EMBL" id="BCR35164.1"/>
    </source>
</evidence>
<accession>A0A7U9XVH9</accession>
<comment type="similarity">
    <text evidence="1 7">Belongs to the Lgt family.</text>
</comment>
<dbReference type="UniPathway" id="UPA00664"/>
<protein>
    <recommendedName>
        <fullName evidence="7">Phosphatidylglycerol--prolipoprotein diacylglyceryl transferase</fullName>
        <ecNumber evidence="7">2.5.1.145</ecNumber>
    </recommendedName>
</protein>
<feature type="transmembrane region" description="Helical" evidence="7">
    <location>
        <begin position="53"/>
        <end position="78"/>
    </location>
</feature>
<dbReference type="EMBL" id="AP024412">
    <property type="protein sequence ID" value="BCR35164.1"/>
    <property type="molecule type" value="Genomic_DNA"/>
</dbReference>
<evidence type="ECO:0000256" key="4">
    <source>
        <dbReference type="ARBA" id="ARBA00022692"/>
    </source>
</evidence>
<keyword evidence="2 7" id="KW-1003">Cell membrane</keyword>
<evidence type="ECO:0000256" key="3">
    <source>
        <dbReference type="ARBA" id="ARBA00022679"/>
    </source>
</evidence>
<keyword evidence="9" id="KW-1185">Reference proteome</keyword>
<reference evidence="8" key="1">
    <citation type="submission" date="2021-01" db="EMBL/GenBank/DDBJ databases">
        <title>Draft genome sequence of Acholeplasmataceae bacterium strain Mahy22.</title>
        <authorList>
            <person name="Watanabe M."/>
            <person name="Kojima H."/>
            <person name="Fukui M."/>
        </authorList>
    </citation>
    <scope>NUCLEOTIDE SEQUENCE</scope>
    <source>
        <strain evidence="8">Mahy22</strain>
    </source>
</reference>
<dbReference type="EC" id="2.5.1.145" evidence="7"/>
<feature type="transmembrane region" description="Helical" evidence="7">
    <location>
        <begin position="90"/>
        <end position="112"/>
    </location>
</feature>
<dbReference type="AlphaFoldDB" id="A0A7U9XVH9"/>
<dbReference type="GO" id="GO:0005886">
    <property type="term" value="C:plasma membrane"/>
    <property type="evidence" value="ECO:0007669"/>
    <property type="project" value="UniProtKB-SubCell"/>
</dbReference>
<keyword evidence="5 7" id="KW-1133">Transmembrane helix</keyword>
<proteinExistence type="inferred from homology"/>
<name>A0A7U9XVH9_9MOLU</name>